<dbReference type="Pfam" id="PF16344">
    <property type="entry name" value="FecR_C"/>
    <property type="match status" value="1"/>
</dbReference>
<gene>
    <name evidence="4" type="ORF">ACFQZX_14600</name>
</gene>
<proteinExistence type="predicted"/>
<keyword evidence="1" id="KW-1133">Transmembrane helix</keyword>
<evidence type="ECO:0000313" key="5">
    <source>
        <dbReference type="Proteomes" id="UP001597010"/>
    </source>
</evidence>
<feature type="domain" description="Protein FecR C-terminal" evidence="3">
    <location>
        <begin position="245"/>
        <end position="312"/>
    </location>
</feature>
<reference evidence="5" key="1">
    <citation type="journal article" date="2019" name="Int. J. Syst. Evol. Microbiol.">
        <title>The Global Catalogue of Microorganisms (GCM) 10K type strain sequencing project: providing services to taxonomists for standard genome sequencing and annotation.</title>
        <authorList>
            <consortium name="The Broad Institute Genomics Platform"/>
            <consortium name="The Broad Institute Genome Sequencing Center for Infectious Disease"/>
            <person name="Wu L."/>
            <person name="Ma J."/>
        </authorList>
    </citation>
    <scope>NUCLEOTIDE SEQUENCE [LARGE SCALE GENOMIC DNA]</scope>
    <source>
        <strain evidence="5">CCUG 61484</strain>
    </source>
</reference>
<feature type="domain" description="FecR protein" evidence="2">
    <location>
        <begin position="104"/>
        <end position="199"/>
    </location>
</feature>
<name>A0ABW3AX11_9SPHI</name>
<dbReference type="Gene3D" id="2.60.120.1440">
    <property type="match status" value="1"/>
</dbReference>
<dbReference type="Gene3D" id="3.55.50.30">
    <property type="match status" value="1"/>
</dbReference>
<dbReference type="InterPro" id="IPR012373">
    <property type="entry name" value="Ferrdict_sens_TM"/>
</dbReference>
<evidence type="ECO:0000259" key="3">
    <source>
        <dbReference type="Pfam" id="PF16344"/>
    </source>
</evidence>
<evidence type="ECO:0000259" key="2">
    <source>
        <dbReference type="Pfam" id="PF04773"/>
    </source>
</evidence>
<dbReference type="RefSeq" id="WP_377116662.1">
    <property type="nucleotide sequence ID" value="NZ_JBHTHZ010000013.1"/>
</dbReference>
<dbReference type="PANTHER" id="PTHR30273">
    <property type="entry name" value="PERIPLASMIC SIGNAL SENSOR AND SIGMA FACTOR ACTIVATOR FECR-RELATED"/>
    <property type="match status" value="1"/>
</dbReference>
<dbReference type="PANTHER" id="PTHR30273:SF2">
    <property type="entry name" value="PROTEIN FECR"/>
    <property type="match status" value="1"/>
</dbReference>
<dbReference type="Pfam" id="PF04773">
    <property type="entry name" value="FecR"/>
    <property type="match status" value="1"/>
</dbReference>
<feature type="transmembrane region" description="Helical" evidence="1">
    <location>
        <begin position="72"/>
        <end position="91"/>
    </location>
</feature>
<dbReference type="PIRSF" id="PIRSF018266">
    <property type="entry name" value="FecR"/>
    <property type="match status" value="1"/>
</dbReference>
<dbReference type="EMBL" id="JBHTHZ010000013">
    <property type="protein sequence ID" value="MFD0794854.1"/>
    <property type="molecule type" value="Genomic_DNA"/>
</dbReference>
<evidence type="ECO:0000313" key="4">
    <source>
        <dbReference type="EMBL" id="MFD0794854.1"/>
    </source>
</evidence>
<sequence>MDIKRFKSKLERYLKGKANETESAIVEAWYKSYQTEEAREINNVDKAAIKQAIRYNINSAVKPPVKLWGKSFYRMAAGLLLFSGAALFYFWDHQKNITTITYTTLQTKAGEVKQIVLPDSSLMWVNSLSRVRIPSAFNGTIRNILLDEGEAFFEVKHNKLKPFRITTSSLQVQVLGTSFNINAYKNLKHTRVAVATGKVAVSSEGKRLTFLIPGQELVFDNQAKTYKQNIIDVNQGRNWKNGDTYLKQASFNELSVVVKNLYGINLKPANQAVEKFQFTLRLQRGLQAAEALKVIGVIHNSHFRKEGNNVILY</sequence>
<keyword evidence="1" id="KW-0472">Membrane</keyword>
<organism evidence="4 5">
    <name type="scientific">Mucilaginibacter litoreus</name>
    <dbReference type="NCBI Taxonomy" id="1048221"/>
    <lineage>
        <taxon>Bacteria</taxon>
        <taxon>Pseudomonadati</taxon>
        <taxon>Bacteroidota</taxon>
        <taxon>Sphingobacteriia</taxon>
        <taxon>Sphingobacteriales</taxon>
        <taxon>Sphingobacteriaceae</taxon>
        <taxon>Mucilaginibacter</taxon>
    </lineage>
</organism>
<dbReference type="Proteomes" id="UP001597010">
    <property type="component" value="Unassembled WGS sequence"/>
</dbReference>
<keyword evidence="1" id="KW-0812">Transmembrane</keyword>
<comment type="caution">
    <text evidence="4">The sequence shown here is derived from an EMBL/GenBank/DDBJ whole genome shotgun (WGS) entry which is preliminary data.</text>
</comment>
<dbReference type="InterPro" id="IPR032508">
    <property type="entry name" value="FecR_C"/>
</dbReference>
<keyword evidence="5" id="KW-1185">Reference proteome</keyword>
<evidence type="ECO:0000256" key="1">
    <source>
        <dbReference type="SAM" id="Phobius"/>
    </source>
</evidence>
<dbReference type="InterPro" id="IPR006860">
    <property type="entry name" value="FecR"/>
</dbReference>
<protein>
    <submittedName>
        <fullName evidence="4">FecR family protein</fullName>
    </submittedName>
</protein>
<accession>A0ABW3AX11</accession>